<gene>
    <name evidence="3 5" type="primary">smpB</name>
    <name evidence="5" type="ORF">C0630_01635</name>
</gene>
<sequence length="160" mass="18451">MAKKSKKQSGQGSSTIALNKKARHEYFIEERYEAGISLQGWEVKSLREGRVQLTDSYVFIRNGEASLIGTNITPLLSASTHIKPEPMRSRKLLLHRQELDKLIGMVERKGYTLVPIALYWKKGKVKLEVGLAKGKQLHDKRETEKNRDWDRDKQRILKAH</sequence>
<name>A0A2N6D1X3_9GAMM</name>
<protein>
    <recommendedName>
        <fullName evidence="3">SsrA-binding protein</fullName>
    </recommendedName>
    <alternativeName>
        <fullName evidence="3">Small protein B</fullName>
    </alternativeName>
</protein>
<dbReference type="Pfam" id="PF01668">
    <property type="entry name" value="SmpB"/>
    <property type="match status" value="1"/>
</dbReference>
<dbReference type="HAMAP" id="MF_00023">
    <property type="entry name" value="SmpB"/>
    <property type="match status" value="1"/>
</dbReference>
<dbReference type="PANTHER" id="PTHR30308:SF2">
    <property type="entry name" value="SSRA-BINDING PROTEIN"/>
    <property type="match status" value="1"/>
</dbReference>
<dbReference type="SUPFAM" id="SSF74982">
    <property type="entry name" value="Small protein B (SmpB)"/>
    <property type="match status" value="1"/>
</dbReference>
<comment type="caution">
    <text evidence="5">The sequence shown here is derived from an EMBL/GenBank/DDBJ whole genome shotgun (WGS) entry which is preliminary data.</text>
</comment>
<dbReference type="GO" id="GO:0003723">
    <property type="term" value="F:RNA binding"/>
    <property type="evidence" value="ECO:0007669"/>
    <property type="project" value="UniProtKB-UniRule"/>
</dbReference>
<reference evidence="5 6" key="1">
    <citation type="submission" date="2017-11" db="EMBL/GenBank/DDBJ databases">
        <title>Genome-resolved metagenomics identifies genetic mobility, metabolic interactions, and unexpected diversity in perchlorate-reducing communities.</title>
        <authorList>
            <person name="Barnum T.P."/>
            <person name="Figueroa I.A."/>
            <person name="Carlstrom C.I."/>
            <person name="Lucas L.N."/>
            <person name="Engelbrektson A.L."/>
            <person name="Coates J.D."/>
        </authorList>
    </citation>
    <scope>NUCLEOTIDE SEQUENCE [LARGE SCALE GENOMIC DNA]</scope>
    <source>
        <strain evidence="5">BM301</strain>
    </source>
</reference>
<evidence type="ECO:0000313" key="5">
    <source>
        <dbReference type="EMBL" id="PLX63683.1"/>
    </source>
</evidence>
<dbReference type="InterPro" id="IPR000037">
    <property type="entry name" value="SsrA-bd_prot"/>
</dbReference>
<organism evidence="5 6">
    <name type="scientific">Sedimenticola selenatireducens</name>
    <dbReference type="NCBI Taxonomy" id="191960"/>
    <lineage>
        <taxon>Bacteria</taxon>
        <taxon>Pseudomonadati</taxon>
        <taxon>Pseudomonadota</taxon>
        <taxon>Gammaproteobacteria</taxon>
        <taxon>Chromatiales</taxon>
        <taxon>Sedimenticolaceae</taxon>
        <taxon>Sedimenticola</taxon>
    </lineage>
</organism>
<dbReference type="GO" id="GO:0070929">
    <property type="term" value="P:trans-translation"/>
    <property type="evidence" value="ECO:0007669"/>
    <property type="project" value="UniProtKB-UniRule"/>
</dbReference>
<evidence type="ECO:0000256" key="1">
    <source>
        <dbReference type="ARBA" id="ARBA00022490"/>
    </source>
</evidence>
<dbReference type="InterPro" id="IPR020081">
    <property type="entry name" value="SsrA-bd_prot_CS"/>
</dbReference>
<dbReference type="GO" id="GO:0070930">
    <property type="term" value="P:trans-translation-dependent protein tagging"/>
    <property type="evidence" value="ECO:0007669"/>
    <property type="project" value="TreeGrafter"/>
</dbReference>
<keyword evidence="2 3" id="KW-0694">RNA-binding</keyword>
<comment type="function">
    <text evidence="3">Required for rescue of stalled ribosomes mediated by trans-translation. Binds to transfer-messenger RNA (tmRNA), required for stable association of tmRNA with ribosomes. tmRNA and SmpB together mimic tRNA shape, replacing the anticodon stem-loop with SmpB. tmRNA is encoded by the ssrA gene; the 2 termini fold to resemble tRNA(Ala) and it encodes a 'tag peptide', a short internal open reading frame. During trans-translation Ala-aminoacylated tmRNA acts like a tRNA, entering the A-site of stalled ribosomes, displacing the stalled mRNA. The ribosome then switches to translate the ORF on the tmRNA; the nascent peptide is terminated with the 'tag peptide' encoded by the tmRNA and targeted for degradation. The ribosome is freed to recommence translation, which seems to be the essential function of trans-translation.</text>
</comment>
<proteinExistence type="inferred from homology"/>
<dbReference type="GO" id="GO:0005829">
    <property type="term" value="C:cytosol"/>
    <property type="evidence" value="ECO:0007669"/>
    <property type="project" value="TreeGrafter"/>
</dbReference>
<dbReference type="InterPro" id="IPR023620">
    <property type="entry name" value="SmpB"/>
</dbReference>
<comment type="similarity">
    <text evidence="3">Belongs to the SmpB family.</text>
</comment>
<dbReference type="RefSeq" id="WP_273437415.1">
    <property type="nucleotide sequence ID" value="NZ_CAXXYC010000003.1"/>
</dbReference>
<dbReference type="AlphaFoldDB" id="A0A2N6D1X3"/>
<dbReference type="PANTHER" id="PTHR30308">
    <property type="entry name" value="TMRNA-BINDING COMPONENT OF TRANS-TRANSLATION TAGGING COMPLEX"/>
    <property type="match status" value="1"/>
</dbReference>
<evidence type="ECO:0000256" key="4">
    <source>
        <dbReference type="SAM" id="MobiDB-lite"/>
    </source>
</evidence>
<comment type="subcellular location">
    <subcellularLocation>
        <location evidence="3">Cytoplasm</location>
    </subcellularLocation>
    <text evidence="3">The tmRNA-SmpB complex associates with stalled 70S ribosomes.</text>
</comment>
<dbReference type="Gene3D" id="2.40.280.10">
    <property type="match status" value="1"/>
</dbReference>
<evidence type="ECO:0000256" key="2">
    <source>
        <dbReference type="ARBA" id="ARBA00022884"/>
    </source>
</evidence>
<dbReference type="Proteomes" id="UP000235015">
    <property type="component" value="Unassembled WGS sequence"/>
</dbReference>
<feature type="region of interest" description="Disordered" evidence="4">
    <location>
        <begin position="138"/>
        <end position="160"/>
    </location>
</feature>
<dbReference type="EMBL" id="PKUN01000001">
    <property type="protein sequence ID" value="PLX63683.1"/>
    <property type="molecule type" value="Genomic_DNA"/>
</dbReference>
<dbReference type="PROSITE" id="PS01317">
    <property type="entry name" value="SSRP"/>
    <property type="match status" value="1"/>
</dbReference>
<dbReference type="NCBIfam" id="NF003843">
    <property type="entry name" value="PRK05422.1"/>
    <property type="match status" value="1"/>
</dbReference>
<dbReference type="NCBIfam" id="TIGR00086">
    <property type="entry name" value="smpB"/>
    <property type="match status" value="1"/>
</dbReference>
<accession>A0A2N6D1X3</accession>
<dbReference type="STRING" id="1111735.GCA_000428045_02378"/>
<dbReference type="CDD" id="cd09294">
    <property type="entry name" value="SmpB"/>
    <property type="match status" value="1"/>
</dbReference>
<keyword evidence="1 3" id="KW-0963">Cytoplasm</keyword>
<evidence type="ECO:0000256" key="3">
    <source>
        <dbReference type="HAMAP-Rule" id="MF_00023"/>
    </source>
</evidence>
<evidence type="ECO:0000313" key="6">
    <source>
        <dbReference type="Proteomes" id="UP000235015"/>
    </source>
</evidence>